<keyword evidence="3" id="KW-1185">Reference proteome</keyword>
<dbReference type="CDD" id="cd00229">
    <property type="entry name" value="SGNH_hydrolase"/>
    <property type="match status" value="1"/>
</dbReference>
<feature type="domain" description="SGNH hydrolase-type esterase" evidence="1">
    <location>
        <begin position="30"/>
        <end position="265"/>
    </location>
</feature>
<dbReference type="OrthoDB" id="1246242at2"/>
<evidence type="ECO:0000313" key="2">
    <source>
        <dbReference type="EMBL" id="TCK83603.1"/>
    </source>
</evidence>
<proteinExistence type="predicted"/>
<evidence type="ECO:0000313" key="3">
    <source>
        <dbReference type="Proteomes" id="UP000294616"/>
    </source>
</evidence>
<dbReference type="SUPFAM" id="SSF52266">
    <property type="entry name" value="SGNH hydrolase"/>
    <property type="match status" value="1"/>
</dbReference>
<dbReference type="EMBL" id="SMGO01000002">
    <property type="protein sequence ID" value="TCK83603.1"/>
    <property type="molecule type" value="Genomic_DNA"/>
</dbReference>
<name>A0A4R1M1U7_9SPHI</name>
<sequence length="280" mass="31966">MSQKFKTLLIISLYVIISAFTFPPKTTWVAIGDSITYLNDHLNETGNRVTQGYMSLVVDKIPGLEYENQGHNGWTVVRIAKEIDKLNLKPADVYTVFLGTNDWWGSQTLGTMDDYKNSTGTSTVYGSYRIITDKLKNLNPKAAVILITPLKRLDFVYYNNMKNNAYGSYKTKNGKDLAEFANAVIEIGNFENYKVIDLYNSNDFNYKNIVNFKRLKDPQTGEYKNFKYPDFIDIPFNPETDEYPYPPEAINTTYDGLHPSDKGNKIIAKKIIKVIKPAIK</sequence>
<dbReference type="GO" id="GO:0004622">
    <property type="term" value="F:phosphatidylcholine lysophospholipase activity"/>
    <property type="evidence" value="ECO:0007669"/>
    <property type="project" value="TreeGrafter"/>
</dbReference>
<gene>
    <name evidence="2" type="ORF">C8N28_2205</name>
</gene>
<dbReference type="RefSeq" id="WP_132224720.1">
    <property type="nucleotide sequence ID" value="NZ_SMGO01000002.1"/>
</dbReference>
<organism evidence="2 3">
    <name type="scientific">Albibacterium bauzanense</name>
    <dbReference type="NCBI Taxonomy" id="653929"/>
    <lineage>
        <taxon>Bacteria</taxon>
        <taxon>Pseudomonadati</taxon>
        <taxon>Bacteroidota</taxon>
        <taxon>Sphingobacteriia</taxon>
        <taxon>Sphingobacteriales</taxon>
        <taxon>Sphingobacteriaceae</taxon>
        <taxon>Albibacterium</taxon>
    </lineage>
</organism>
<reference evidence="2 3" key="1">
    <citation type="submission" date="2019-03" db="EMBL/GenBank/DDBJ databases">
        <title>Genomic Encyclopedia of Archaeal and Bacterial Type Strains, Phase II (KMG-II): from individual species to whole genera.</title>
        <authorList>
            <person name="Goeker M."/>
        </authorList>
    </citation>
    <scope>NUCLEOTIDE SEQUENCE [LARGE SCALE GENOMIC DNA]</scope>
    <source>
        <strain evidence="2 3">DSM 22554</strain>
    </source>
</reference>
<protein>
    <submittedName>
        <fullName evidence="2">Lysophospholipase L1-like esterase</fullName>
    </submittedName>
</protein>
<dbReference type="PANTHER" id="PTHR30383">
    <property type="entry name" value="THIOESTERASE 1/PROTEASE 1/LYSOPHOSPHOLIPASE L1"/>
    <property type="match status" value="1"/>
</dbReference>
<comment type="caution">
    <text evidence="2">The sequence shown here is derived from an EMBL/GenBank/DDBJ whole genome shotgun (WGS) entry which is preliminary data.</text>
</comment>
<dbReference type="Gene3D" id="3.40.50.1110">
    <property type="entry name" value="SGNH hydrolase"/>
    <property type="match status" value="1"/>
</dbReference>
<accession>A0A4R1M1U7</accession>
<dbReference type="InterPro" id="IPR036514">
    <property type="entry name" value="SGNH_hydro_sf"/>
</dbReference>
<dbReference type="Pfam" id="PF13472">
    <property type="entry name" value="Lipase_GDSL_2"/>
    <property type="match status" value="1"/>
</dbReference>
<dbReference type="InterPro" id="IPR013830">
    <property type="entry name" value="SGNH_hydro"/>
</dbReference>
<dbReference type="PANTHER" id="PTHR30383:SF5">
    <property type="entry name" value="SGNH HYDROLASE-TYPE ESTERASE DOMAIN-CONTAINING PROTEIN"/>
    <property type="match status" value="1"/>
</dbReference>
<dbReference type="InterPro" id="IPR051532">
    <property type="entry name" value="Ester_Hydrolysis_Enzymes"/>
</dbReference>
<dbReference type="Proteomes" id="UP000294616">
    <property type="component" value="Unassembled WGS sequence"/>
</dbReference>
<evidence type="ECO:0000259" key="1">
    <source>
        <dbReference type="Pfam" id="PF13472"/>
    </source>
</evidence>
<dbReference type="AlphaFoldDB" id="A0A4R1M1U7"/>